<dbReference type="InterPro" id="IPR055126">
    <property type="entry name" value="EDR4-like_N"/>
</dbReference>
<dbReference type="PANTHER" id="PTHR31105:SF38">
    <property type="entry name" value="PROTEIN ENHANCED DISEASE RESISTANCE 4"/>
    <property type="match status" value="1"/>
</dbReference>
<accession>A0AAQ3SFI9</accession>
<feature type="region of interest" description="Disordered" evidence="1">
    <location>
        <begin position="665"/>
        <end position="693"/>
    </location>
</feature>
<feature type="domain" description="Enhanced disease resistance 4-like N-terminal" evidence="3">
    <location>
        <begin position="6"/>
        <end position="38"/>
    </location>
</feature>
<dbReference type="AlphaFoldDB" id="A0AAQ3SFI9"/>
<name>A0AAQ3SFI9_PASNO</name>
<organism evidence="4 5">
    <name type="scientific">Paspalum notatum var. saurae</name>
    <dbReference type="NCBI Taxonomy" id="547442"/>
    <lineage>
        <taxon>Eukaryota</taxon>
        <taxon>Viridiplantae</taxon>
        <taxon>Streptophyta</taxon>
        <taxon>Embryophyta</taxon>
        <taxon>Tracheophyta</taxon>
        <taxon>Spermatophyta</taxon>
        <taxon>Magnoliopsida</taxon>
        <taxon>Liliopsida</taxon>
        <taxon>Poales</taxon>
        <taxon>Poaceae</taxon>
        <taxon>PACMAD clade</taxon>
        <taxon>Panicoideae</taxon>
        <taxon>Andropogonodae</taxon>
        <taxon>Paspaleae</taxon>
        <taxon>Paspalinae</taxon>
        <taxon>Paspalum</taxon>
    </lineage>
</organism>
<reference evidence="4 5" key="1">
    <citation type="submission" date="2024-02" db="EMBL/GenBank/DDBJ databases">
        <title>High-quality chromosome-scale genome assembly of Pensacola bahiagrass (Paspalum notatum Flugge var. saurae).</title>
        <authorList>
            <person name="Vega J.M."/>
            <person name="Podio M."/>
            <person name="Orjuela J."/>
            <person name="Siena L.A."/>
            <person name="Pessino S.C."/>
            <person name="Combes M.C."/>
            <person name="Mariac C."/>
            <person name="Albertini E."/>
            <person name="Pupilli F."/>
            <person name="Ortiz J.P.A."/>
            <person name="Leblanc O."/>
        </authorList>
    </citation>
    <scope>NUCLEOTIDE SEQUENCE [LARGE SCALE GENOMIC DNA]</scope>
    <source>
        <strain evidence="4">R1</strain>
        <tissue evidence="4">Leaf</tissue>
    </source>
</reference>
<dbReference type="Proteomes" id="UP001341281">
    <property type="component" value="Chromosome 01"/>
</dbReference>
<keyword evidence="5" id="KW-1185">Reference proteome</keyword>
<sequence>MEAHSLRFVRCPRCHQLLVEYPSIPVYKCGGCGTVLKAKHRAVLPAAAQGGSESEDCSGSLKGSPQNSGSACSAEQKAVDRPCEAATRGRDSSSIDDASSRDGPIHERSMSVTDDATGSERMNGETCSAADGGVQNSRIVAKEVHDQDTGADSSSNLTEKFENVHTSGNALYEKEKDEAVHRKERLHTYDGVHVESHKALIEELEKSLSFSSDDDDYFSDEAENSGLSDALRNQMGSRRFVLGDKMNDAPRSDPHGRLIEELEMSFSDEEEPPQHHAVVADGNFHGDDPQTLGDGSAHRCEEKPQQHAVVADGNFHVNDPQTLGDESARPCEESLSSFDNGHLSSEQPSLQEKGLIGNAIEGNEYIEDDNNTANCVHGSEHIVIADDEIAEGSHEEQHGKDCKSADIESAYPFETSTSSVNDGNIKVEQIFEPNDLTAYITQEVEEVHVEDDKVTNHIDENDNLVLADEDIAERVCGNEQLAADGTQEMEEGCMEDDDTANCVNGNDNLVLAGENSAERVHGNEELTTDGTQEMEDGNMANCVHGYDNLVLADEDIAERVCGNEQLAAIGTQEMEEGHMEDDSMSNCFCGNDNLVFADETIAERVNGYEETAGGTEENEESCMKIENETVAIADEDIAKKVNENEHCMDQQSLAAEGAHLCEGEISSPSSGHAKSEQNFQQDVPTVDGTRDKEEDYMEDGASCVQENSAAVARFPTLPDKRTQCKFSSFNKNKEQMNYSQLRQGRSLDSEDFNSIQNFMESQMDGTSSFISSGSPSQGDLVHRPANKFNNIVRHERLKKMDELRDQLSRLSSQKGSERSYQKRGLEYQQQSNSYDVEQHLQSVDGDSLPSSCALESYYGHGRPPRYQPPNPFSPTHTYTHYHHYGHAQTCLPHNYDPWEFDSYYQASYTESTILDHESLMSSYKEPRRVVRKHILRPLSGASPFTICSSCFNLVQMPSDIYISKAKVGKMQCGKCSKVLALSFPAVHNANAKINVDVPQESYSHDDSMVAKNDDISSYFAECLAVGPVSMSEDYGASYTRSLPAEAGPSSLAATQSGKKVSDSALHRLMGYESASQLLRHSRVFEDGYESFESMVPVSSRVSRRKNT</sequence>
<evidence type="ECO:0000256" key="1">
    <source>
        <dbReference type="SAM" id="MobiDB-lite"/>
    </source>
</evidence>
<feature type="compositionally biased region" description="Basic and acidic residues" evidence="1">
    <location>
        <begin position="77"/>
        <end position="109"/>
    </location>
</feature>
<proteinExistence type="predicted"/>
<evidence type="ECO:0008006" key="6">
    <source>
        <dbReference type="Google" id="ProtNLM"/>
    </source>
</evidence>
<evidence type="ECO:0000313" key="4">
    <source>
        <dbReference type="EMBL" id="WVZ54773.1"/>
    </source>
</evidence>
<dbReference type="EMBL" id="CP144745">
    <property type="protein sequence ID" value="WVZ54773.1"/>
    <property type="molecule type" value="Genomic_DNA"/>
</dbReference>
<feature type="compositionally biased region" description="Polar residues" evidence="1">
    <location>
        <begin position="61"/>
        <end position="73"/>
    </location>
</feature>
<gene>
    <name evidence="4" type="ORF">U9M48_005522</name>
</gene>
<dbReference type="GO" id="GO:1900150">
    <property type="term" value="P:regulation of defense response to fungus"/>
    <property type="evidence" value="ECO:0007669"/>
    <property type="project" value="InterPro"/>
</dbReference>
<feature type="compositionally biased region" description="Polar residues" evidence="1">
    <location>
        <begin position="334"/>
        <end position="349"/>
    </location>
</feature>
<dbReference type="Pfam" id="PF22910">
    <property type="entry name" value="EDR4-like_1st"/>
    <property type="match status" value="1"/>
</dbReference>
<dbReference type="PANTHER" id="PTHR31105">
    <property type="entry name" value="EXTRA-LARGE G-PROTEIN-LIKE"/>
    <property type="match status" value="1"/>
</dbReference>
<feature type="compositionally biased region" description="Polar residues" evidence="1">
    <location>
        <begin position="666"/>
        <end position="683"/>
    </location>
</feature>
<evidence type="ECO:0000313" key="5">
    <source>
        <dbReference type="Proteomes" id="UP001341281"/>
    </source>
</evidence>
<feature type="region of interest" description="Disordered" evidence="1">
    <location>
        <begin position="50"/>
        <end position="131"/>
    </location>
</feature>
<feature type="compositionally biased region" description="Low complexity" evidence="1">
    <location>
        <begin position="767"/>
        <end position="776"/>
    </location>
</feature>
<feature type="region of interest" description="Disordered" evidence="1">
    <location>
        <begin position="808"/>
        <end position="828"/>
    </location>
</feature>
<protein>
    <recommendedName>
        <fullName evidence="6">Zinc-ribbon domain-containing protein</fullName>
    </recommendedName>
</protein>
<dbReference type="InterPro" id="IPR040244">
    <property type="entry name" value="EDR4-like"/>
</dbReference>
<feature type="region of interest" description="Disordered" evidence="1">
    <location>
        <begin position="324"/>
        <end position="349"/>
    </location>
</feature>
<feature type="region of interest" description="Disordered" evidence="1">
    <location>
        <begin position="764"/>
        <end position="783"/>
    </location>
</feature>
<feature type="domain" description="Probable zinc-ribbon" evidence="2">
    <location>
        <begin position="940"/>
        <end position="982"/>
    </location>
</feature>
<dbReference type="Pfam" id="PF11331">
    <property type="entry name" value="Zn_ribbon_12"/>
    <property type="match status" value="1"/>
</dbReference>
<evidence type="ECO:0000259" key="3">
    <source>
        <dbReference type="Pfam" id="PF22910"/>
    </source>
</evidence>
<evidence type="ECO:0000259" key="2">
    <source>
        <dbReference type="Pfam" id="PF11331"/>
    </source>
</evidence>
<dbReference type="InterPro" id="IPR021480">
    <property type="entry name" value="Zinc_ribbon_12"/>
</dbReference>
<feature type="compositionally biased region" description="Basic and acidic residues" evidence="1">
    <location>
        <begin position="815"/>
        <end position="825"/>
    </location>
</feature>